<dbReference type="PANTHER" id="PTHR30562">
    <property type="entry name" value="UVRC/OXIDOREDUCTASE"/>
    <property type="match status" value="1"/>
</dbReference>
<keyword evidence="3" id="KW-1185">Reference proteome</keyword>
<dbReference type="Pfam" id="PF01541">
    <property type="entry name" value="GIY-YIG"/>
    <property type="match status" value="1"/>
</dbReference>
<dbReference type="InterPro" id="IPR000305">
    <property type="entry name" value="GIY-YIG_endonuc"/>
</dbReference>
<evidence type="ECO:0000259" key="1">
    <source>
        <dbReference type="PROSITE" id="PS50164"/>
    </source>
</evidence>
<evidence type="ECO:0000313" key="2">
    <source>
        <dbReference type="EMBL" id="AXN39817.1"/>
    </source>
</evidence>
<dbReference type="InterPro" id="IPR035901">
    <property type="entry name" value="GIY-YIG_endonuc_sf"/>
</dbReference>
<name>A0ABN5N5G7_9BACI</name>
<accession>A0ABN5N5G7</accession>
<proteinExistence type="predicted"/>
<dbReference type="SUPFAM" id="SSF82771">
    <property type="entry name" value="GIY-YIG endonuclease"/>
    <property type="match status" value="1"/>
</dbReference>
<evidence type="ECO:0000313" key="3">
    <source>
        <dbReference type="Proteomes" id="UP000260457"/>
    </source>
</evidence>
<protein>
    <recommendedName>
        <fullName evidence="1">GIY-YIG domain-containing protein</fullName>
    </recommendedName>
</protein>
<feature type="domain" description="GIY-YIG" evidence="1">
    <location>
        <begin position="60"/>
        <end position="135"/>
    </location>
</feature>
<dbReference type="EMBL" id="CP030926">
    <property type="protein sequence ID" value="AXN39817.1"/>
    <property type="molecule type" value="Genomic_DNA"/>
</dbReference>
<dbReference type="PANTHER" id="PTHR30562:SF1">
    <property type="entry name" value="UVRABC SYSTEM PROTEIN C"/>
    <property type="match status" value="1"/>
</dbReference>
<dbReference type="SMART" id="SM00465">
    <property type="entry name" value="GIYc"/>
    <property type="match status" value="1"/>
</dbReference>
<dbReference type="PROSITE" id="PS50164">
    <property type="entry name" value="GIY_YIG"/>
    <property type="match status" value="1"/>
</dbReference>
<reference evidence="2 3" key="1">
    <citation type="submission" date="2018-07" db="EMBL/GenBank/DDBJ databases">
        <title>The molecular basis for the intramolecular migration of carboxyl group in the catabolism of para-hydroxybenzoate via gentisate.</title>
        <authorList>
            <person name="Zhao H."/>
            <person name="Xu Y."/>
            <person name="Lin S."/>
            <person name="Spain J.C."/>
            <person name="Zhou N.-Y."/>
        </authorList>
    </citation>
    <scope>NUCLEOTIDE SEQUENCE [LARGE SCALE GENOMIC DNA]</scope>
    <source>
        <strain evidence="2 3">PHB-7a</strain>
    </source>
</reference>
<dbReference type="Gene3D" id="3.40.1440.10">
    <property type="entry name" value="GIY-YIG endonuclease"/>
    <property type="match status" value="1"/>
</dbReference>
<dbReference type="Proteomes" id="UP000260457">
    <property type="component" value="Chromosome"/>
</dbReference>
<dbReference type="InterPro" id="IPR050066">
    <property type="entry name" value="UvrABC_protein_C"/>
</dbReference>
<organism evidence="2 3">
    <name type="scientific">Peribacillus butanolivorans</name>
    <dbReference type="NCBI Taxonomy" id="421767"/>
    <lineage>
        <taxon>Bacteria</taxon>
        <taxon>Bacillati</taxon>
        <taxon>Bacillota</taxon>
        <taxon>Bacilli</taxon>
        <taxon>Bacillales</taxon>
        <taxon>Bacillaceae</taxon>
        <taxon>Peribacillus</taxon>
    </lineage>
</organism>
<sequence length="217" mass="25704">MVMRSTRARVPRNLIARRVDGDMAEDTRLKEGEVNTLVKIELDNVSEKFHVSKLNFIQDKTGGIYFLYNLAGELMYIGRSKCLKDRLYDHFNGKTHTIDFHKEFHFFRVLYTNSRVEQKIYELYAINALKPKYNQMDVYEEEHTSIKSHEEIEKDNLIFFIVRIMKKNKDVAVGISTMRMICENNRLLCVSLFDEYVLSKLKENNIHLSGREFVYAR</sequence>
<gene>
    <name evidence="2" type="ORF">DTO10_16575</name>
</gene>